<sequence>MVRSEETIIRPRKPVWMADPTKARVPIFQIVDNDFGAKRFQGLSSQSLHPHHPVVKEHKAVAEASSVKKLRKTVVNQLEKYCENTTLHGLRYIGDSHLTFGERIFWFISFSFAIGFAAYYISNIYEKWKSSPVITSFSPFDADLSSIPFPAITICNMNQAKKNEAERILREGQSSFKGFGGFFEPGPICRSDVEKKLLDDSCNGNASFDITENISWQSLRDFLVKVGNSCSDMLKSCQWGSQYVDCDEVFNNDLTDEGLCCSFNRLPPSLIFRNLKDISILNQTFPNNVYDWNAEKGFEDAEYGEFTIPRRPLGAGAHLGLSVVLDAQVANYHCSSTRSIGFKVILANPIETPKMADFGFLISPGFETRVTIEPSVREATETLRDVAVQKRQCYFSNERPLQYYRFYSQRNCLLECQSNYTLNLCECVPYYLPKNKQIKYCGKIEKFCVETAKNDMETVVGNGSNCNCLPSCFSTQYTDLKSYAKLSDKISTADDFPPVSSTYFTQNMAVVQFYFYNSKFTKELKSQLYGFTEILSNVGGLLSLCLGFSFLSLVEIFYFITLRLCCEVFHRKVTRNQKQSLIPFLR</sequence>
<feature type="transmembrane region" description="Helical" evidence="13">
    <location>
        <begin position="534"/>
        <end position="560"/>
    </location>
</feature>
<dbReference type="InterPro" id="IPR001873">
    <property type="entry name" value="ENaC"/>
</dbReference>
<evidence type="ECO:0000256" key="12">
    <source>
        <dbReference type="RuleBase" id="RU000679"/>
    </source>
</evidence>
<keyword evidence="4 12" id="KW-0894">Sodium channel</keyword>
<evidence type="ECO:0000256" key="2">
    <source>
        <dbReference type="ARBA" id="ARBA00007193"/>
    </source>
</evidence>
<organism evidence="14 15">
    <name type="scientific">Dendroctonus ponderosae</name>
    <name type="common">Mountain pine beetle</name>
    <dbReference type="NCBI Taxonomy" id="77166"/>
    <lineage>
        <taxon>Eukaryota</taxon>
        <taxon>Metazoa</taxon>
        <taxon>Ecdysozoa</taxon>
        <taxon>Arthropoda</taxon>
        <taxon>Hexapoda</taxon>
        <taxon>Insecta</taxon>
        <taxon>Pterygota</taxon>
        <taxon>Neoptera</taxon>
        <taxon>Endopterygota</taxon>
        <taxon>Coleoptera</taxon>
        <taxon>Polyphaga</taxon>
        <taxon>Cucujiformia</taxon>
        <taxon>Curculionidae</taxon>
        <taxon>Scolytinae</taxon>
        <taxon>Dendroctonus</taxon>
    </lineage>
</organism>
<evidence type="ECO:0000313" key="15">
    <source>
        <dbReference type="Proteomes" id="UP000019118"/>
    </source>
</evidence>
<dbReference type="PANTHER" id="PTHR11690:SF243">
    <property type="entry name" value="PICKPOCKET 12-RELATED"/>
    <property type="match status" value="1"/>
</dbReference>
<keyword evidence="15" id="KW-1185">Reference proteome</keyword>
<name>A0AAR5Q842_DENPD</name>
<accession>A0AAR5Q842</accession>
<dbReference type="Gene3D" id="2.60.470.10">
    <property type="entry name" value="Acid-sensing ion channels like domains"/>
    <property type="match status" value="1"/>
</dbReference>
<keyword evidence="10 12" id="KW-0739">Sodium transport</keyword>
<feature type="transmembrane region" description="Helical" evidence="13">
    <location>
        <begin position="104"/>
        <end position="121"/>
    </location>
</feature>
<keyword evidence="9 13" id="KW-0472">Membrane</keyword>
<evidence type="ECO:0008006" key="16">
    <source>
        <dbReference type="Google" id="ProtNLM"/>
    </source>
</evidence>
<dbReference type="GO" id="GO:0005886">
    <property type="term" value="C:plasma membrane"/>
    <property type="evidence" value="ECO:0007669"/>
    <property type="project" value="TreeGrafter"/>
</dbReference>
<dbReference type="PRINTS" id="PR01078">
    <property type="entry name" value="AMINACHANNEL"/>
</dbReference>
<evidence type="ECO:0000256" key="3">
    <source>
        <dbReference type="ARBA" id="ARBA00022448"/>
    </source>
</evidence>
<evidence type="ECO:0000256" key="1">
    <source>
        <dbReference type="ARBA" id="ARBA00004141"/>
    </source>
</evidence>
<evidence type="ECO:0000313" key="14">
    <source>
        <dbReference type="EnsemblMetazoa" id="XP_019769350.1"/>
    </source>
</evidence>
<keyword evidence="6 13" id="KW-1133">Transmembrane helix</keyword>
<dbReference type="Proteomes" id="UP000019118">
    <property type="component" value="Unassembled WGS sequence"/>
</dbReference>
<evidence type="ECO:0000256" key="5">
    <source>
        <dbReference type="ARBA" id="ARBA00022692"/>
    </source>
</evidence>
<evidence type="ECO:0000256" key="6">
    <source>
        <dbReference type="ARBA" id="ARBA00022989"/>
    </source>
</evidence>
<evidence type="ECO:0000256" key="13">
    <source>
        <dbReference type="SAM" id="Phobius"/>
    </source>
</evidence>
<dbReference type="PANTHER" id="PTHR11690">
    <property type="entry name" value="AMILORIDE-SENSITIVE SODIUM CHANNEL-RELATED"/>
    <property type="match status" value="1"/>
</dbReference>
<keyword evidence="3 12" id="KW-0813">Transport</keyword>
<evidence type="ECO:0000256" key="9">
    <source>
        <dbReference type="ARBA" id="ARBA00023136"/>
    </source>
</evidence>
<protein>
    <recommendedName>
        <fullName evidence="16">Pickpocket protein 28</fullName>
    </recommendedName>
</protein>
<keyword evidence="7" id="KW-0915">Sodium</keyword>
<evidence type="ECO:0000256" key="4">
    <source>
        <dbReference type="ARBA" id="ARBA00022461"/>
    </source>
</evidence>
<dbReference type="Pfam" id="PF00858">
    <property type="entry name" value="ASC"/>
    <property type="match status" value="1"/>
</dbReference>
<keyword evidence="5 12" id="KW-0812">Transmembrane</keyword>
<proteinExistence type="inferred from homology"/>
<dbReference type="AlphaFoldDB" id="A0AAR5Q842"/>
<keyword evidence="11 12" id="KW-0407">Ion channel</keyword>
<dbReference type="Gene3D" id="1.10.287.770">
    <property type="entry name" value="YojJ-like"/>
    <property type="match status" value="1"/>
</dbReference>
<reference evidence="15" key="1">
    <citation type="journal article" date="2013" name="Genome Biol.">
        <title>Draft genome of the mountain pine beetle, Dendroctonus ponderosae Hopkins, a major forest pest.</title>
        <authorList>
            <person name="Keeling C.I."/>
            <person name="Yuen M.M."/>
            <person name="Liao N.Y."/>
            <person name="Docking T.R."/>
            <person name="Chan S.K."/>
            <person name="Taylor G.A."/>
            <person name="Palmquist D.L."/>
            <person name="Jackman S.D."/>
            <person name="Nguyen A."/>
            <person name="Li M."/>
            <person name="Henderson H."/>
            <person name="Janes J.K."/>
            <person name="Zhao Y."/>
            <person name="Pandoh P."/>
            <person name="Moore R."/>
            <person name="Sperling F.A."/>
            <person name="Huber D.P."/>
            <person name="Birol I."/>
            <person name="Jones S.J."/>
            <person name="Bohlmann J."/>
        </authorList>
    </citation>
    <scope>NUCLEOTIDE SEQUENCE</scope>
</reference>
<keyword evidence="8 12" id="KW-0406">Ion transport</keyword>
<dbReference type="GO" id="GO:0015280">
    <property type="term" value="F:ligand-gated sodium channel activity"/>
    <property type="evidence" value="ECO:0007669"/>
    <property type="project" value="TreeGrafter"/>
</dbReference>
<evidence type="ECO:0000256" key="7">
    <source>
        <dbReference type="ARBA" id="ARBA00023053"/>
    </source>
</evidence>
<reference evidence="14" key="2">
    <citation type="submission" date="2024-08" db="UniProtKB">
        <authorList>
            <consortium name="EnsemblMetazoa"/>
        </authorList>
    </citation>
    <scope>IDENTIFICATION</scope>
</reference>
<evidence type="ECO:0000256" key="11">
    <source>
        <dbReference type="ARBA" id="ARBA00023303"/>
    </source>
</evidence>
<comment type="similarity">
    <text evidence="2 12">Belongs to the amiloride-sensitive sodium channel (TC 1.A.6) family.</text>
</comment>
<comment type="subcellular location">
    <subcellularLocation>
        <location evidence="1">Membrane</location>
        <topology evidence="1">Multi-pass membrane protein</topology>
    </subcellularLocation>
</comment>
<evidence type="ECO:0000256" key="8">
    <source>
        <dbReference type="ARBA" id="ARBA00023065"/>
    </source>
</evidence>
<dbReference type="EnsemblMetazoa" id="XM_019913791.1">
    <property type="protein sequence ID" value="XP_019769350.1"/>
    <property type="gene ID" value="LOC109543871"/>
</dbReference>
<evidence type="ECO:0000256" key="10">
    <source>
        <dbReference type="ARBA" id="ARBA00023201"/>
    </source>
</evidence>